<name>K0SYA5_THAOC</name>
<evidence type="ECO:0000256" key="1">
    <source>
        <dbReference type="SAM" id="Phobius"/>
    </source>
</evidence>
<dbReference type="GO" id="GO:0005635">
    <property type="term" value="C:nuclear envelope"/>
    <property type="evidence" value="ECO:0007669"/>
    <property type="project" value="TreeGrafter"/>
</dbReference>
<evidence type="ECO:0000313" key="2">
    <source>
        <dbReference type="EMBL" id="EJK70375.1"/>
    </source>
</evidence>
<keyword evidence="1" id="KW-1133">Transmembrane helix</keyword>
<feature type="transmembrane region" description="Helical" evidence="1">
    <location>
        <begin position="278"/>
        <end position="300"/>
    </location>
</feature>
<keyword evidence="1" id="KW-0472">Membrane</keyword>
<evidence type="ECO:0008006" key="4">
    <source>
        <dbReference type="Google" id="ProtNLM"/>
    </source>
</evidence>
<dbReference type="Gene3D" id="1.20.1250.20">
    <property type="entry name" value="MFS general substrate transporter like domains"/>
    <property type="match status" value="1"/>
</dbReference>
<dbReference type="AlphaFoldDB" id="K0SYA5"/>
<dbReference type="InterPro" id="IPR011701">
    <property type="entry name" value="MFS"/>
</dbReference>
<dbReference type="OrthoDB" id="10262656at2759"/>
<dbReference type="GO" id="GO:0022857">
    <property type="term" value="F:transmembrane transporter activity"/>
    <property type="evidence" value="ECO:0007669"/>
    <property type="project" value="InterPro"/>
</dbReference>
<organism evidence="2 3">
    <name type="scientific">Thalassiosira oceanica</name>
    <name type="common">Marine diatom</name>
    <dbReference type="NCBI Taxonomy" id="159749"/>
    <lineage>
        <taxon>Eukaryota</taxon>
        <taxon>Sar</taxon>
        <taxon>Stramenopiles</taxon>
        <taxon>Ochrophyta</taxon>
        <taxon>Bacillariophyta</taxon>
        <taxon>Coscinodiscophyceae</taxon>
        <taxon>Thalassiosirophycidae</taxon>
        <taxon>Thalassiosirales</taxon>
        <taxon>Thalassiosiraceae</taxon>
        <taxon>Thalassiosira</taxon>
    </lineage>
</organism>
<evidence type="ECO:0000313" key="3">
    <source>
        <dbReference type="Proteomes" id="UP000266841"/>
    </source>
</evidence>
<protein>
    <recommendedName>
        <fullName evidence="4">Major facilitator superfamily (MFS) profile domain-containing protein</fullName>
    </recommendedName>
</protein>
<keyword evidence="3" id="KW-1185">Reference proteome</keyword>
<keyword evidence="1" id="KW-0812">Transmembrane</keyword>
<proteinExistence type="predicted"/>
<dbReference type="Pfam" id="PF07690">
    <property type="entry name" value="MFS_1"/>
    <property type="match status" value="1"/>
</dbReference>
<gene>
    <name evidence="2" type="ORF">THAOC_08271</name>
</gene>
<dbReference type="PANTHER" id="PTHR24002">
    <property type="entry name" value="SOLUTE CARRIER FAMILY 22 MEMBER 18"/>
    <property type="match status" value="1"/>
</dbReference>
<dbReference type="PANTHER" id="PTHR24002:SF3">
    <property type="entry name" value="SOLUTE CARRIER FAMILY 22 MEMBER 18"/>
    <property type="match status" value="1"/>
</dbReference>
<dbReference type="InterPro" id="IPR036259">
    <property type="entry name" value="MFS_trans_sf"/>
</dbReference>
<feature type="transmembrane region" description="Helical" evidence="1">
    <location>
        <begin position="21"/>
        <end position="43"/>
    </location>
</feature>
<dbReference type="Proteomes" id="UP000266841">
    <property type="component" value="Unassembled WGS sequence"/>
</dbReference>
<dbReference type="EMBL" id="AGNL01008627">
    <property type="protein sequence ID" value="EJK70375.1"/>
    <property type="molecule type" value="Genomic_DNA"/>
</dbReference>
<comment type="caution">
    <text evidence="2">The sequence shown here is derived from an EMBL/GenBank/DDBJ whole genome shotgun (WGS) entry which is preliminary data.</text>
</comment>
<accession>K0SYA5</accession>
<sequence length="310" mass="33625">MTVSTSLLAQYSTPEARAESLGRISSASTVAWILGPTVGGFLYKHVHPSSPALVASILFLFNSSMAYALLPRDEARQVGHAAKMKKSKYSSFVSNLRLCVSSPELASVVGSLVLFGWVTRTTSYQSMSSFYEEKYSMEPHQRGYLKSYQQCLNFVVQNLFVGTLLSKLGGERHAACYACAFLAASTLVEVSADLRLFVGVICPSVAVASVLMSISLRSLVTQVAPKDSLSSVLAALDVLQNLASVTVPLYRTYLFYVMARYSGGDQEAEMAGDPTPSLWLMSSVLHWTIFAILIRGALLGTAKGDDKKNR</sequence>
<feature type="transmembrane region" description="Helical" evidence="1">
    <location>
        <begin position="196"/>
        <end position="220"/>
    </location>
</feature>
<feature type="transmembrane region" description="Helical" evidence="1">
    <location>
        <begin position="49"/>
        <end position="70"/>
    </location>
</feature>
<dbReference type="eggNOG" id="ENOG502SMZX">
    <property type="taxonomic scope" value="Eukaryota"/>
</dbReference>
<dbReference type="SUPFAM" id="SSF103473">
    <property type="entry name" value="MFS general substrate transporter"/>
    <property type="match status" value="1"/>
</dbReference>
<reference evidence="2 3" key="1">
    <citation type="journal article" date="2012" name="Genome Biol.">
        <title>Genome and low-iron response of an oceanic diatom adapted to chronic iron limitation.</title>
        <authorList>
            <person name="Lommer M."/>
            <person name="Specht M."/>
            <person name="Roy A.S."/>
            <person name="Kraemer L."/>
            <person name="Andreson R."/>
            <person name="Gutowska M.A."/>
            <person name="Wolf J."/>
            <person name="Bergner S.V."/>
            <person name="Schilhabel M.B."/>
            <person name="Klostermeier U.C."/>
            <person name="Beiko R.G."/>
            <person name="Rosenstiel P."/>
            <person name="Hippler M."/>
            <person name="Laroche J."/>
        </authorList>
    </citation>
    <scope>NUCLEOTIDE SEQUENCE [LARGE SCALE GENOMIC DNA]</scope>
    <source>
        <strain evidence="2 3">CCMP1005</strain>
    </source>
</reference>